<comment type="caution">
    <text evidence="2">The sequence shown here is derived from an EMBL/GenBank/DDBJ whole genome shotgun (WGS) entry which is preliminary data.</text>
</comment>
<evidence type="ECO:0000259" key="1">
    <source>
        <dbReference type="SMART" id="SM00306"/>
    </source>
</evidence>
<dbReference type="EMBL" id="BARU01040204">
    <property type="protein sequence ID" value="GAH88792.1"/>
    <property type="molecule type" value="Genomic_DNA"/>
</dbReference>
<accession>X1J480</accession>
<protein>
    <recommendedName>
        <fullName evidence="1">Hint domain-containing protein</fullName>
    </recommendedName>
</protein>
<dbReference type="SMART" id="SM00306">
    <property type="entry name" value="HintN"/>
    <property type="match status" value="1"/>
</dbReference>
<dbReference type="Gene3D" id="2.170.16.10">
    <property type="entry name" value="Hedgehog/Intein (Hint) domain"/>
    <property type="match status" value="1"/>
</dbReference>
<dbReference type="InterPro" id="IPR036844">
    <property type="entry name" value="Hint_dom_sf"/>
</dbReference>
<feature type="domain" description="Hint" evidence="1">
    <location>
        <begin position="99"/>
        <end position="199"/>
    </location>
</feature>
<dbReference type="SUPFAM" id="SSF51294">
    <property type="entry name" value="Hedgehog/intein (Hint) domain"/>
    <property type="match status" value="1"/>
</dbReference>
<proteinExistence type="predicted"/>
<evidence type="ECO:0000313" key="2">
    <source>
        <dbReference type="EMBL" id="GAH88792.1"/>
    </source>
</evidence>
<gene>
    <name evidence="2" type="ORF">S03H2_62194</name>
</gene>
<sequence length="234" mass="26767">LDLSHLDHDEQGYIPDIITFCNSPDYLNMPGNSMSLYMAQRIMLKVFYRGSVGNEDLKLTEEEIQFCKDNGLDNDDRGDVLGKYNDNAIFRELVLVWGRRCVGENTKIINPETSRIETVGNLWDNRTRKIVSYGLNENNYKISKVEDSDIIYNGIKQTYKMTLTDGRFINATNNHPFLTVNGWKKLFELNKGDRIAVPRSIPIFGNDNFISVEEASLIGYMTGDGCFSTKRTCF</sequence>
<feature type="non-terminal residue" evidence="2">
    <location>
        <position position="1"/>
    </location>
</feature>
<dbReference type="InterPro" id="IPR003587">
    <property type="entry name" value="Hint_dom_N"/>
</dbReference>
<dbReference type="PROSITE" id="PS50817">
    <property type="entry name" value="INTEIN_N_TER"/>
    <property type="match status" value="1"/>
</dbReference>
<dbReference type="AlphaFoldDB" id="X1J480"/>
<reference evidence="2" key="1">
    <citation type="journal article" date="2014" name="Front. Microbiol.">
        <title>High frequency of phylogenetically diverse reductive dehalogenase-homologous genes in deep subseafloor sedimentary metagenomes.</title>
        <authorList>
            <person name="Kawai M."/>
            <person name="Futagami T."/>
            <person name="Toyoda A."/>
            <person name="Takaki Y."/>
            <person name="Nishi S."/>
            <person name="Hori S."/>
            <person name="Arai W."/>
            <person name="Tsubouchi T."/>
            <person name="Morono Y."/>
            <person name="Uchiyama I."/>
            <person name="Ito T."/>
            <person name="Fujiyama A."/>
            <person name="Inagaki F."/>
            <person name="Takami H."/>
        </authorList>
    </citation>
    <scope>NUCLEOTIDE SEQUENCE</scope>
    <source>
        <strain evidence="2">Expedition CK06-06</strain>
    </source>
</reference>
<dbReference type="NCBIfam" id="TIGR01445">
    <property type="entry name" value="intein_Nterm"/>
    <property type="match status" value="1"/>
</dbReference>
<dbReference type="GO" id="GO:0016539">
    <property type="term" value="P:intein-mediated protein splicing"/>
    <property type="evidence" value="ECO:0007669"/>
    <property type="project" value="InterPro"/>
</dbReference>
<organism evidence="2">
    <name type="scientific">marine sediment metagenome</name>
    <dbReference type="NCBI Taxonomy" id="412755"/>
    <lineage>
        <taxon>unclassified sequences</taxon>
        <taxon>metagenomes</taxon>
        <taxon>ecological metagenomes</taxon>
    </lineage>
</organism>
<dbReference type="InterPro" id="IPR006141">
    <property type="entry name" value="Intein_N"/>
</dbReference>
<name>X1J480_9ZZZZ</name>
<feature type="non-terminal residue" evidence="2">
    <location>
        <position position="234"/>
    </location>
</feature>